<comment type="caution">
    <text evidence="6">The sequence shown here is derived from an EMBL/GenBank/DDBJ whole genome shotgun (WGS) entry which is preliminary data.</text>
</comment>
<dbReference type="PANTHER" id="PTHR21496">
    <property type="entry name" value="FERREDOXIN-RELATED"/>
    <property type="match status" value="1"/>
</dbReference>
<dbReference type="EMBL" id="JBHSRS010000018">
    <property type="protein sequence ID" value="MFC6281369.1"/>
    <property type="molecule type" value="Genomic_DNA"/>
</dbReference>
<dbReference type="Gene3D" id="2.102.10.10">
    <property type="entry name" value="Rieske [2Fe-2S] iron-sulphur domain"/>
    <property type="match status" value="1"/>
</dbReference>
<accession>A0ABW1TWQ7</accession>
<evidence type="ECO:0000313" key="7">
    <source>
        <dbReference type="Proteomes" id="UP001596270"/>
    </source>
</evidence>
<sequence length="117" mass="12887">MSTSTGDQEFPWHEVASRDQLDPDFPVGVEVNGQKLGLFLVGDEVHALEDVCPHAYALLSQGFQEDGVIECPLHAARFDIATGKCLVEIGQRDLHCYPTRVQEGRVQVQIPIMKVAA</sequence>
<dbReference type="RefSeq" id="WP_371439036.1">
    <property type="nucleotide sequence ID" value="NZ_JBHSRS010000018.1"/>
</dbReference>
<name>A0ABW1TWQ7_9BURK</name>
<dbReference type="Proteomes" id="UP001596270">
    <property type="component" value="Unassembled WGS sequence"/>
</dbReference>
<evidence type="ECO:0000256" key="1">
    <source>
        <dbReference type="ARBA" id="ARBA00022714"/>
    </source>
</evidence>
<organism evidence="6 7">
    <name type="scientific">Polaromonas aquatica</name>
    <dbReference type="NCBI Taxonomy" id="332657"/>
    <lineage>
        <taxon>Bacteria</taxon>
        <taxon>Pseudomonadati</taxon>
        <taxon>Pseudomonadota</taxon>
        <taxon>Betaproteobacteria</taxon>
        <taxon>Burkholderiales</taxon>
        <taxon>Comamonadaceae</taxon>
        <taxon>Polaromonas</taxon>
    </lineage>
</organism>
<dbReference type="PANTHER" id="PTHR21496:SF23">
    <property type="entry name" value="3-PHENYLPROPIONATE_CINNAMIC ACID DIOXYGENASE FERREDOXIN SUBUNIT"/>
    <property type="match status" value="1"/>
</dbReference>
<evidence type="ECO:0000256" key="3">
    <source>
        <dbReference type="ARBA" id="ARBA00023004"/>
    </source>
</evidence>
<keyword evidence="1" id="KW-0001">2Fe-2S</keyword>
<dbReference type="PROSITE" id="PS51296">
    <property type="entry name" value="RIESKE"/>
    <property type="match status" value="1"/>
</dbReference>
<keyword evidence="7" id="KW-1185">Reference proteome</keyword>
<dbReference type="InterPro" id="IPR017941">
    <property type="entry name" value="Rieske_2Fe-2S"/>
</dbReference>
<keyword evidence="2" id="KW-0479">Metal-binding</keyword>
<protein>
    <submittedName>
        <fullName evidence="6">Non-heme iron oxygenase ferredoxin subunit</fullName>
    </submittedName>
</protein>
<evidence type="ECO:0000259" key="5">
    <source>
        <dbReference type="PROSITE" id="PS51296"/>
    </source>
</evidence>
<evidence type="ECO:0000256" key="4">
    <source>
        <dbReference type="ARBA" id="ARBA00023014"/>
    </source>
</evidence>
<proteinExistence type="predicted"/>
<reference evidence="7" key="1">
    <citation type="journal article" date="2019" name="Int. J. Syst. Evol. Microbiol.">
        <title>The Global Catalogue of Microorganisms (GCM) 10K type strain sequencing project: providing services to taxonomists for standard genome sequencing and annotation.</title>
        <authorList>
            <consortium name="The Broad Institute Genomics Platform"/>
            <consortium name="The Broad Institute Genome Sequencing Center for Infectious Disease"/>
            <person name="Wu L."/>
            <person name="Ma J."/>
        </authorList>
    </citation>
    <scope>NUCLEOTIDE SEQUENCE [LARGE SCALE GENOMIC DNA]</scope>
    <source>
        <strain evidence="7">CCUG 39402</strain>
    </source>
</reference>
<keyword evidence="3" id="KW-0408">Iron</keyword>
<dbReference type="InterPro" id="IPR036922">
    <property type="entry name" value="Rieske_2Fe-2S_sf"/>
</dbReference>
<evidence type="ECO:0000313" key="6">
    <source>
        <dbReference type="EMBL" id="MFC6281369.1"/>
    </source>
</evidence>
<evidence type="ECO:0000256" key="2">
    <source>
        <dbReference type="ARBA" id="ARBA00022723"/>
    </source>
</evidence>
<feature type="domain" description="Rieske" evidence="5">
    <location>
        <begin position="12"/>
        <end position="108"/>
    </location>
</feature>
<dbReference type="Pfam" id="PF00355">
    <property type="entry name" value="Rieske"/>
    <property type="match status" value="1"/>
</dbReference>
<gene>
    <name evidence="6" type="ORF">ACFQND_09025</name>
</gene>
<keyword evidence="4" id="KW-0411">Iron-sulfur</keyword>
<dbReference type="SUPFAM" id="SSF50022">
    <property type="entry name" value="ISP domain"/>
    <property type="match status" value="1"/>
</dbReference>
<dbReference type="CDD" id="cd03528">
    <property type="entry name" value="Rieske_RO_ferredoxin"/>
    <property type="match status" value="1"/>
</dbReference>